<organism evidence="3 4">
    <name type="scientific">Vibrio pomeroyi</name>
    <dbReference type="NCBI Taxonomy" id="198832"/>
    <lineage>
        <taxon>Bacteria</taxon>
        <taxon>Pseudomonadati</taxon>
        <taxon>Pseudomonadota</taxon>
        <taxon>Gammaproteobacteria</taxon>
        <taxon>Vibrionales</taxon>
        <taxon>Vibrionaceae</taxon>
        <taxon>Vibrio</taxon>
    </lineage>
</organism>
<keyword evidence="2" id="KW-0812">Transmembrane</keyword>
<reference evidence="3 4" key="1">
    <citation type="journal article" date="2024" name="ISME J.">
        <title>Tailless and filamentous prophages are predominant in marine Vibrio.</title>
        <authorList>
            <person name="Steensen K."/>
            <person name="Seneca J."/>
            <person name="Bartlau N."/>
            <person name="Yu X.A."/>
            <person name="Hussain F.A."/>
            <person name="Polz M.F."/>
        </authorList>
    </citation>
    <scope>NUCLEOTIDE SEQUENCE [LARGE SCALE GENOMIC DNA]</scope>
    <source>
        <strain evidence="3 4">10N.239.312.F12</strain>
    </source>
</reference>
<evidence type="ECO:0000313" key="4">
    <source>
        <dbReference type="Proteomes" id="UP001570071"/>
    </source>
</evidence>
<evidence type="ECO:0000256" key="1">
    <source>
        <dbReference type="SAM" id="MobiDB-lite"/>
    </source>
</evidence>
<proteinExistence type="predicted"/>
<feature type="transmembrane region" description="Helical" evidence="2">
    <location>
        <begin position="35"/>
        <end position="56"/>
    </location>
</feature>
<protein>
    <submittedName>
        <fullName evidence="3">Uncharacterized protein</fullName>
    </submittedName>
</protein>
<accession>A0ABV4MQU7</accession>
<feature type="transmembrane region" description="Helical" evidence="2">
    <location>
        <begin position="62"/>
        <end position="84"/>
    </location>
</feature>
<gene>
    <name evidence="3" type="ORF">AB6D66_00415</name>
</gene>
<name>A0ABV4MQU7_9VIBR</name>
<keyword evidence="4" id="KW-1185">Reference proteome</keyword>
<feature type="region of interest" description="Disordered" evidence="1">
    <location>
        <begin position="1"/>
        <end position="30"/>
    </location>
</feature>
<evidence type="ECO:0000313" key="3">
    <source>
        <dbReference type="EMBL" id="MEZ8719507.1"/>
    </source>
</evidence>
<evidence type="ECO:0000256" key="2">
    <source>
        <dbReference type="SAM" id="Phobius"/>
    </source>
</evidence>
<keyword evidence="2" id="KW-1133">Transmembrane helix</keyword>
<comment type="caution">
    <text evidence="3">The sequence shown here is derived from an EMBL/GenBank/DDBJ whole genome shotgun (WGS) entry which is preliminary data.</text>
</comment>
<dbReference type="EMBL" id="JBFSSG010000001">
    <property type="protein sequence ID" value="MEZ8719507.1"/>
    <property type="molecule type" value="Genomic_DNA"/>
</dbReference>
<dbReference type="RefSeq" id="WP_269337263.1">
    <property type="nucleotide sequence ID" value="NZ_JBFSSG010000001.1"/>
</dbReference>
<sequence>MAKNNKKYKRRQKAVQKNAARRKKNKMHQTQKADLATYISNVAANAAAAGLIGIAVTKGDNIGINVGLGLLALSLSLQLLSLIIKRL</sequence>
<dbReference type="Proteomes" id="UP001570071">
    <property type="component" value="Unassembled WGS sequence"/>
</dbReference>
<keyword evidence="2" id="KW-0472">Membrane</keyword>
<feature type="compositionally biased region" description="Basic residues" evidence="1">
    <location>
        <begin position="1"/>
        <end position="29"/>
    </location>
</feature>